<dbReference type="PANTHER" id="PTHR11274:SF0">
    <property type="entry name" value="GENERAL TRANSCRIPTION AND DNA REPAIR FACTOR IIH HELICASE SUBUNIT XPB"/>
    <property type="match status" value="1"/>
</dbReference>
<dbReference type="GO" id="GO:0005675">
    <property type="term" value="C:transcription factor TFIIH holo complex"/>
    <property type="evidence" value="ECO:0007669"/>
    <property type="project" value="TreeGrafter"/>
</dbReference>
<dbReference type="InterPro" id="IPR027417">
    <property type="entry name" value="P-loop_NTPase"/>
</dbReference>
<gene>
    <name evidence="8" type="ORF">OVN521_LOCUS5667</name>
</gene>
<dbReference type="GO" id="GO:0016787">
    <property type="term" value="F:hydrolase activity"/>
    <property type="evidence" value="ECO:0007669"/>
    <property type="project" value="UniProtKB-KW"/>
</dbReference>
<evidence type="ECO:0008006" key="10">
    <source>
        <dbReference type="Google" id="ProtNLM"/>
    </source>
</evidence>
<name>A0A819DMY3_9BILA</name>
<evidence type="ECO:0000256" key="4">
    <source>
        <dbReference type="ARBA" id="ARBA00022840"/>
    </source>
</evidence>
<evidence type="ECO:0000256" key="2">
    <source>
        <dbReference type="ARBA" id="ARBA00022801"/>
    </source>
</evidence>
<dbReference type="PROSITE" id="PS50095">
    <property type="entry name" value="PLAT"/>
    <property type="match status" value="1"/>
</dbReference>
<keyword evidence="4" id="KW-0067">ATP-binding</keyword>
<feature type="domain" description="PLAT" evidence="6">
    <location>
        <begin position="367"/>
        <end position="493"/>
    </location>
</feature>
<dbReference type="PRINTS" id="PR00851">
    <property type="entry name" value="XRODRMPGMNTB"/>
</dbReference>
<evidence type="ECO:0000256" key="1">
    <source>
        <dbReference type="ARBA" id="ARBA00022741"/>
    </source>
</evidence>
<dbReference type="GO" id="GO:0000112">
    <property type="term" value="C:nucleotide-excision repair factor 3 complex"/>
    <property type="evidence" value="ECO:0007669"/>
    <property type="project" value="TreeGrafter"/>
</dbReference>
<dbReference type="InterPro" id="IPR001024">
    <property type="entry name" value="PLAT/LH2_dom"/>
</dbReference>
<dbReference type="GO" id="GO:0003677">
    <property type="term" value="F:DNA binding"/>
    <property type="evidence" value="ECO:0007669"/>
    <property type="project" value="InterPro"/>
</dbReference>
<dbReference type="SUPFAM" id="SSF49723">
    <property type="entry name" value="Lipase/lipooxygenase domain (PLAT/LH2 domain)"/>
    <property type="match status" value="1"/>
</dbReference>
<dbReference type="GO" id="GO:0006289">
    <property type="term" value="P:nucleotide-excision repair"/>
    <property type="evidence" value="ECO:0007669"/>
    <property type="project" value="InterPro"/>
</dbReference>
<dbReference type="GO" id="GO:0005524">
    <property type="term" value="F:ATP binding"/>
    <property type="evidence" value="ECO:0007669"/>
    <property type="project" value="UniProtKB-KW"/>
</dbReference>
<proteinExistence type="predicted"/>
<feature type="non-terminal residue" evidence="8">
    <location>
        <position position="1"/>
    </location>
</feature>
<comment type="caution">
    <text evidence="8">The sequence shown here is derived from an EMBL/GenBank/DDBJ whole genome shotgun (WGS) entry which is preliminary data.</text>
</comment>
<feature type="domain" description="Helicase ATP-binding" evidence="7">
    <location>
        <begin position="159"/>
        <end position="321"/>
    </location>
</feature>
<evidence type="ECO:0000256" key="5">
    <source>
        <dbReference type="PROSITE-ProRule" id="PRU00152"/>
    </source>
</evidence>
<dbReference type="InterPro" id="IPR006935">
    <property type="entry name" value="Helicase/UvrB_N"/>
</dbReference>
<dbReference type="InterPro" id="IPR001161">
    <property type="entry name" value="XPB/Ssl2"/>
</dbReference>
<dbReference type="Pfam" id="PF04851">
    <property type="entry name" value="ResIII"/>
    <property type="match status" value="1"/>
</dbReference>
<sequence>MILSDTIEFIQQCTLRYGKVKLVLKHSRYFIESIFPEVLKELLRDQQCRVVTSEQPHVNIHREITSKEMASSNEQVKEDIRRLHEKVAIDDDELDELKIVSFEVVPNKIELLRRQYQQSDCPLLDEYDFRCDSNLRNLNIELRPNAFLRSHQERSLRNMFGNGRARSDLIVCQCGTGKSLGGVAAACTINKPCLALCNSKISVERWKQQFTTWFTTNDSNVKLFISGKREKLSDAYVYISAYSMIAQIDQSNNHAVADSVTLLKNCEWSLMILDEVHTILTEQFRKVLTIVYAYTKLDLTATLVREDNKIADLNFLIGPKLHEANWMESQSLGHVAKALCGEYQFKKNITRITGNTESSNFCTDNTETLKLTIKTGNEWLAGTDDAINLLLRSANGLICRVYNLDNWGNDRERNSIDKYTVCCPEGFLNDKRELSMFALAHVPPSGKNGRASTNDWFIEHVELRASERIVFNYRFHAWTSPSEKWMFGVSKVNDNNNPSSHQQSLTLGFMLPLWMLHGKLNQRANNACSVFTATLHVSVPNVQHSDDMFFTQSNDQKLTYPLDSNFTYVVL</sequence>
<keyword evidence="1" id="KW-0547">Nucleotide-binding</keyword>
<reference evidence="8" key="1">
    <citation type="submission" date="2021-02" db="EMBL/GenBank/DDBJ databases">
        <authorList>
            <person name="Nowell W R."/>
        </authorList>
    </citation>
    <scope>NUCLEOTIDE SEQUENCE</scope>
</reference>
<dbReference type="NCBIfam" id="TIGR00603">
    <property type="entry name" value="rad25"/>
    <property type="match status" value="1"/>
</dbReference>
<keyword evidence="3" id="KW-0347">Helicase</keyword>
<dbReference type="Gene3D" id="2.60.60.20">
    <property type="entry name" value="PLAT/LH2 domain"/>
    <property type="match status" value="1"/>
</dbReference>
<dbReference type="Proteomes" id="UP000663866">
    <property type="component" value="Unassembled WGS sequence"/>
</dbReference>
<dbReference type="EMBL" id="CAJOBG010000572">
    <property type="protein sequence ID" value="CAF3831274.1"/>
    <property type="molecule type" value="Genomic_DNA"/>
</dbReference>
<dbReference type="GO" id="GO:0043138">
    <property type="term" value="F:3'-5' DNA helicase activity"/>
    <property type="evidence" value="ECO:0007669"/>
    <property type="project" value="TreeGrafter"/>
</dbReference>
<dbReference type="InterPro" id="IPR014001">
    <property type="entry name" value="Helicase_ATP-bd"/>
</dbReference>
<dbReference type="GO" id="GO:0006367">
    <property type="term" value="P:transcription initiation at RNA polymerase II promoter"/>
    <property type="evidence" value="ECO:0007669"/>
    <property type="project" value="InterPro"/>
</dbReference>
<dbReference type="Gene3D" id="3.40.50.300">
    <property type="entry name" value="P-loop containing nucleotide triphosphate hydrolases"/>
    <property type="match status" value="1"/>
</dbReference>
<dbReference type="GO" id="GO:0097550">
    <property type="term" value="C:transcription preinitiation complex"/>
    <property type="evidence" value="ECO:0007669"/>
    <property type="project" value="TreeGrafter"/>
</dbReference>
<dbReference type="InterPro" id="IPR050615">
    <property type="entry name" value="ATP-dep_DNA_Helicase"/>
</dbReference>
<dbReference type="SUPFAM" id="SSF52540">
    <property type="entry name" value="P-loop containing nucleoside triphosphate hydrolases"/>
    <property type="match status" value="1"/>
</dbReference>
<evidence type="ECO:0000259" key="6">
    <source>
        <dbReference type="PROSITE" id="PS50095"/>
    </source>
</evidence>
<comment type="caution">
    <text evidence="5">Lacks conserved residue(s) required for the propagation of feature annotation.</text>
</comment>
<dbReference type="AlphaFoldDB" id="A0A819DMY3"/>
<protein>
    <recommendedName>
        <fullName evidence="10">Helicase ATP-binding domain-containing protein</fullName>
    </recommendedName>
</protein>
<dbReference type="PANTHER" id="PTHR11274">
    <property type="entry name" value="RAD25/XP-B DNA REPAIR HELICASE"/>
    <property type="match status" value="1"/>
</dbReference>
<dbReference type="SMART" id="SM00487">
    <property type="entry name" value="DEXDc"/>
    <property type="match status" value="1"/>
</dbReference>
<evidence type="ECO:0000313" key="9">
    <source>
        <dbReference type="Proteomes" id="UP000663866"/>
    </source>
</evidence>
<dbReference type="InterPro" id="IPR036392">
    <property type="entry name" value="PLAT/LH2_dom_sf"/>
</dbReference>
<dbReference type="PROSITE" id="PS51192">
    <property type="entry name" value="HELICASE_ATP_BIND_1"/>
    <property type="match status" value="1"/>
</dbReference>
<evidence type="ECO:0000256" key="3">
    <source>
        <dbReference type="ARBA" id="ARBA00022806"/>
    </source>
</evidence>
<organism evidence="8 9">
    <name type="scientific">Rotaria magnacalcarata</name>
    <dbReference type="NCBI Taxonomy" id="392030"/>
    <lineage>
        <taxon>Eukaryota</taxon>
        <taxon>Metazoa</taxon>
        <taxon>Spiralia</taxon>
        <taxon>Gnathifera</taxon>
        <taxon>Rotifera</taxon>
        <taxon>Eurotatoria</taxon>
        <taxon>Bdelloidea</taxon>
        <taxon>Philodinida</taxon>
        <taxon>Philodinidae</taxon>
        <taxon>Rotaria</taxon>
    </lineage>
</organism>
<keyword evidence="2" id="KW-0378">Hydrolase</keyword>
<evidence type="ECO:0000313" key="8">
    <source>
        <dbReference type="EMBL" id="CAF3831274.1"/>
    </source>
</evidence>
<evidence type="ECO:0000259" key="7">
    <source>
        <dbReference type="PROSITE" id="PS51192"/>
    </source>
</evidence>
<accession>A0A819DMY3</accession>
<keyword evidence="9" id="KW-1185">Reference proteome</keyword>